<keyword evidence="2 4" id="KW-0472">Membrane</keyword>
<dbReference type="Gene3D" id="3.30.1330.60">
    <property type="entry name" value="OmpA-like domain"/>
    <property type="match status" value="1"/>
</dbReference>
<dbReference type="InterPro" id="IPR036737">
    <property type="entry name" value="OmpA-like_sf"/>
</dbReference>
<feature type="signal peptide" evidence="5">
    <location>
        <begin position="1"/>
        <end position="21"/>
    </location>
</feature>
<feature type="non-terminal residue" evidence="7">
    <location>
        <position position="172"/>
    </location>
</feature>
<dbReference type="InterPro" id="IPR006664">
    <property type="entry name" value="OMP_bac"/>
</dbReference>
<gene>
    <name evidence="7" type="ORF">DM484_26800</name>
</gene>
<sequence>MKTLMPLIAIALIFNTVLASADPGGRMILNGQTEDCSLFTALNGSKAVPEYCKEEGGTRSMFTNQASAMPVVLQRVTFDFDSAHLTSDAQVDLSRVAKVMRDPVSQHQIYRLDGHTDLQGDPGYNRVLSRRRAYSVRRHLINLGVPASRLSAEGFGSKRLANPSDPYSLENR</sequence>
<keyword evidence="5" id="KW-0732">Signal</keyword>
<dbReference type="GO" id="GO:0009279">
    <property type="term" value="C:cell outer membrane"/>
    <property type="evidence" value="ECO:0007669"/>
    <property type="project" value="UniProtKB-SubCell"/>
</dbReference>
<feature type="domain" description="OmpA-like" evidence="6">
    <location>
        <begin position="65"/>
        <end position="172"/>
    </location>
</feature>
<evidence type="ECO:0000256" key="4">
    <source>
        <dbReference type="PROSITE-ProRule" id="PRU00473"/>
    </source>
</evidence>
<feature type="chain" id="PRO_5016108831" description="OmpA-like domain-containing protein" evidence="5">
    <location>
        <begin position="22"/>
        <end position="172"/>
    </location>
</feature>
<evidence type="ECO:0000259" key="6">
    <source>
        <dbReference type="PROSITE" id="PS51123"/>
    </source>
</evidence>
<dbReference type="CDD" id="cd07185">
    <property type="entry name" value="OmpA_C-like"/>
    <property type="match status" value="1"/>
</dbReference>
<dbReference type="AlphaFoldDB" id="A0A2W4QTK8"/>
<dbReference type="Pfam" id="PF00691">
    <property type="entry name" value="OmpA"/>
    <property type="match status" value="1"/>
</dbReference>
<dbReference type="PANTHER" id="PTHR30329:SF21">
    <property type="entry name" value="LIPOPROTEIN YIAD-RELATED"/>
    <property type="match status" value="1"/>
</dbReference>
<dbReference type="PANTHER" id="PTHR30329">
    <property type="entry name" value="STATOR ELEMENT OF FLAGELLAR MOTOR COMPLEX"/>
    <property type="match status" value="1"/>
</dbReference>
<dbReference type="Proteomes" id="UP000249396">
    <property type="component" value="Unassembled WGS sequence"/>
</dbReference>
<evidence type="ECO:0000256" key="5">
    <source>
        <dbReference type="SAM" id="SignalP"/>
    </source>
</evidence>
<evidence type="ECO:0000313" key="7">
    <source>
        <dbReference type="EMBL" id="PZN71218.1"/>
    </source>
</evidence>
<protein>
    <recommendedName>
        <fullName evidence="6">OmpA-like domain-containing protein</fullName>
    </recommendedName>
</protein>
<evidence type="ECO:0000313" key="8">
    <source>
        <dbReference type="Proteomes" id="UP000249396"/>
    </source>
</evidence>
<accession>A0A2W4QTK8</accession>
<dbReference type="SUPFAM" id="SSF103088">
    <property type="entry name" value="OmpA-like"/>
    <property type="match status" value="1"/>
</dbReference>
<evidence type="ECO:0000256" key="1">
    <source>
        <dbReference type="ARBA" id="ARBA00004442"/>
    </source>
</evidence>
<dbReference type="InterPro" id="IPR006665">
    <property type="entry name" value="OmpA-like"/>
</dbReference>
<dbReference type="PRINTS" id="PR01021">
    <property type="entry name" value="OMPADOMAIN"/>
</dbReference>
<name>A0A2W4QTK8_9GAMM</name>
<evidence type="ECO:0000256" key="3">
    <source>
        <dbReference type="ARBA" id="ARBA00023237"/>
    </source>
</evidence>
<keyword evidence="3" id="KW-0998">Cell outer membrane</keyword>
<comment type="subcellular location">
    <subcellularLocation>
        <location evidence="1">Cell outer membrane</location>
    </subcellularLocation>
</comment>
<dbReference type="PROSITE" id="PS51123">
    <property type="entry name" value="OMPA_2"/>
    <property type="match status" value="1"/>
</dbReference>
<evidence type="ECO:0000256" key="2">
    <source>
        <dbReference type="ARBA" id="ARBA00023136"/>
    </source>
</evidence>
<dbReference type="EMBL" id="QJPH01000531">
    <property type="protein sequence ID" value="PZN71218.1"/>
    <property type="molecule type" value="Genomic_DNA"/>
</dbReference>
<organism evidence="7 8">
    <name type="scientific">Candidatus Methylumidiphilus alinenensis</name>
    <dbReference type="NCBI Taxonomy" id="2202197"/>
    <lineage>
        <taxon>Bacteria</taxon>
        <taxon>Pseudomonadati</taxon>
        <taxon>Pseudomonadota</taxon>
        <taxon>Gammaproteobacteria</taxon>
        <taxon>Methylococcales</taxon>
        <taxon>Candidatus Methylumidiphilus</taxon>
    </lineage>
</organism>
<proteinExistence type="predicted"/>
<comment type="caution">
    <text evidence="7">The sequence shown here is derived from an EMBL/GenBank/DDBJ whole genome shotgun (WGS) entry which is preliminary data.</text>
</comment>
<dbReference type="InterPro" id="IPR050330">
    <property type="entry name" value="Bact_OuterMem_StrucFunc"/>
</dbReference>
<reference evidence="7 8" key="1">
    <citation type="journal article" date="2018" name="Aquat. Microb. Ecol.">
        <title>Gammaproteobacterial methanotrophs dominate.</title>
        <authorList>
            <person name="Rissanen A.J."/>
            <person name="Saarenheimo J."/>
            <person name="Tiirola M."/>
            <person name="Peura S."/>
            <person name="Aalto S.L."/>
            <person name="Karvinen A."/>
            <person name="Nykanen H."/>
        </authorList>
    </citation>
    <scope>NUCLEOTIDE SEQUENCE [LARGE SCALE GENOMIC DNA]</scope>
    <source>
        <strain evidence="7">AMbin10</strain>
    </source>
</reference>